<proteinExistence type="predicted"/>
<dbReference type="Pfam" id="PF07691">
    <property type="entry name" value="PA14"/>
    <property type="match status" value="1"/>
</dbReference>
<dbReference type="RefSeq" id="WP_127764688.1">
    <property type="nucleotide sequence ID" value="NZ_SADE01000001.1"/>
</dbReference>
<dbReference type="PANTHER" id="PTHR35602:SF3">
    <property type="entry name" value="ESTERASE YQIA"/>
    <property type="match status" value="1"/>
</dbReference>
<dbReference type="SUPFAM" id="SSF53474">
    <property type="entry name" value="alpha/beta-Hydrolases"/>
    <property type="match status" value="1"/>
</dbReference>
<dbReference type="EMBL" id="SADE01000001">
    <property type="protein sequence ID" value="RVU39317.1"/>
    <property type="molecule type" value="Genomic_DNA"/>
</dbReference>
<dbReference type="InterPro" id="IPR037524">
    <property type="entry name" value="PA14/GLEYA"/>
</dbReference>
<organism evidence="2 3">
    <name type="scientific">Hwanghaeella grinnelliae</name>
    <dbReference type="NCBI Taxonomy" id="2500179"/>
    <lineage>
        <taxon>Bacteria</taxon>
        <taxon>Pseudomonadati</taxon>
        <taxon>Pseudomonadota</taxon>
        <taxon>Alphaproteobacteria</taxon>
        <taxon>Rhodospirillales</taxon>
        <taxon>Rhodospirillaceae</taxon>
        <taxon>Hwanghaeella</taxon>
    </lineage>
</organism>
<feature type="domain" description="PA14" evidence="1">
    <location>
        <begin position="249"/>
        <end position="399"/>
    </location>
</feature>
<evidence type="ECO:0000259" key="1">
    <source>
        <dbReference type="PROSITE" id="PS51820"/>
    </source>
</evidence>
<gene>
    <name evidence="2" type="ORF">EOI86_08775</name>
</gene>
<dbReference type="PANTHER" id="PTHR35602">
    <property type="entry name" value="ESTERASE YQIA-RELATED"/>
    <property type="match status" value="1"/>
</dbReference>
<keyword evidence="3" id="KW-1185">Reference proteome</keyword>
<dbReference type="Gene3D" id="3.40.50.1820">
    <property type="entry name" value="alpha/beta hydrolase"/>
    <property type="match status" value="1"/>
</dbReference>
<dbReference type="SUPFAM" id="SSF56988">
    <property type="entry name" value="Anthrax protective antigen"/>
    <property type="match status" value="1"/>
</dbReference>
<accession>A0A3S2W7R4</accession>
<evidence type="ECO:0000313" key="2">
    <source>
        <dbReference type="EMBL" id="RVU39317.1"/>
    </source>
</evidence>
<sequence length="406" mass="44623">MVRDGAFEAFTVYTDDGRDPSEFSSTVILLLHGYQSAMPNDDYDAVVDLFGDTHTVVGFNYDYVDIEADKTALDEVFEHYLKGRTVIVLGTSLGGFWADYVLMHYPVAGAILVNPALDPGPVLRATLGTHQGDRRQAPFTVTEENAAAYDAFGWPAGGPHGPRLVLLSQDDELLDPSEAVARFTGASDTTVIQFEQGGHNLALDRPDVVDSLRSFVARVAPGERVDSKTISLNRFEPFVPSQISEDDPSLRDGLRVDYYYGKLNKVDVLRGLIRTRKAIVGQPIQALNYVGNEDSVLTSPRADMVGARIQGLLEVQEPGVHYLRVTSNDGVELWIAGQLLYRDPKVHADRASPILGADFPEPGLYPVEILYFEKKGSSTLKLEWRQPGANDLSVIPADVFHHVPNP</sequence>
<comment type="caution">
    <text evidence="2">The sequence shown here is derived from an EMBL/GenBank/DDBJ whole genome shotgun (WGS) entry which is preliminary data.</text>
</comment>
<dbReference type="PROSITE" id="PS51820">
    <property type="entry name" value="PA14"/>
    <property type="match status" value="1"/>
</dbReference>
<dbReference type="InterPro" id="IPR008886">
    <property type="entry name" value="UPF0227/Esterase_YqiA"/>
</dbReference>
<dbReference type="AlphaFoldDB" id="A0A3S2W7R4"/>
<reference evidence="3" key="1">
    <citation type="submission" date="2019-01" db="EMBL/GenBank/DDBJ databases">
        <title>Gri0909 isolated from a small marine red alga.</title>
        <authorList>
            <person name="Kim J."/>
            <person name="Jeong S.E."/>
            <person name="Jeon C.O."/>
        </authorList>
    </citation>
    <scope>NUCLEOTIDE SEQUENCE [LARGE SCALE GENOMIC DNA]</scope>
    <source>
        <strain evidence="3">Gri0909</strain>
    </source>
</reference>
<dbReference type="Gene3D" id="3.90.182.10">
    <property type="entry name" value="Toxin - Anthrax Protective Antigen,domain 1"/>
    <property type="match status" value="1"/>
</dbReference>
<dbReference type="SMART" id="SM00758">
    <property type="entry name" value="PA14"/>
    <property type="match status" value="1"/>
</dbReference>
<evidence type="ECO:0000313" key="3">
    <source>
        <dbReference type="Proteomes" id="UP000287447"/>
    </source>
</evidence>
<dbReference type="OrthoDB" id="7722285at2"/>
<name>A0A3S2W7R4_9PROT</name>
<protein>
    <recommendedName>
        <fullName evidence="1">PA14 domain-containing protein</fullName>
    </recommendedName>
</protein>
<dbReference type="InterPro" id="IPR029058">
    <property type="entry name" value="AB_hydrolase_fold"/>
</dbReference>
<dbReference type="Pfam" id="PF05728">
    <property type="entry name" value="UPF0227"/>
    <property type="match status" value="1"/>
</dbReference>
<dbReference type="InterPro" id="IPR011658">
    <property type="entry name" value="PA14_dom"/>
</dbReference>
<dbReference type="Proteomes" id="UP000287447">
    <property type="component" value="Unassembled WGS sequence"/>
</dbReference>